<name>A0A2A9PAX8_OPHUN</name>
<protein>
    <submittedName>
        <fullName evidence="3">Uncharacterized protein</fullName>
    </submittedName>
</protein>
<comment type="caution">
    <text evidence="3">The sequence shown here is derived from an EMBL/GenBank/DDBJ whole genome shotgun (WGS) entry which is preliminary data.</text>
</comment>
<feature type="compositionally biased region" description="Basic and acidic residues" evidence="1">
    <location>
        <begin position="244"/>
        <end position="262"/>
    </location>
</feature>
<accession>A0A2A9PAX8</accession>
<feature type="compositionally biased region" description="Basic and acidic residues" evidence="1">
    <location>
        <begin position="98"/>
        <end position="107"/>
    </location>
</feature>
<organism evidence="3 4">
    <name type="scientific">Ophiocordyceps unilateralis</name>
    <name type="common">Zombie-ant fungus</name>
    <name type="synonym">Torrubia unilateralis</name>
    <dbReference type="NCBI Taxonomy" id="268505"/>
    <lineage>
        <taxon>Eukaryota</taxon>
        <taxon>Fungi</taxon>
        <taxon>Dikarya</taxon>
        <taxon>Ascomycota</taxon>
        <taxon>Pezizomycotina</taxon>
        <taxon>Sordariomycetes</taxon>
        <taxon>Hypocreomycetidae</taxon>
        <taxon>Hypocreales</taxon>
        <taxon>Ophiocordycipitaceae</taxon>
        <taxon>Ophiocordyceps</taxon>
    </lineage>
</organism>
<feature type="region of interest" description="Disordered" evidence="1">
    <location>
        <begin position="95"/>
        <end position="128"/>
    </location>
</feature>
<reference evidence="3 4" key="2">
    <citation type="journal article" date="2017" name="Sci. Rep.">
        <title>Ant-infecting Ophiocordyceps genomes reveal a high diversity of potential behavioral manipulation genes and a possible major role for enterotoxins.</title>
        <authorList>
            <person name="de Bekker C."/>
            <person name="Ohm R.A."/>
            <person name="Evans H.C."/>
            <person name="Brachmann A."/>
            <person name="Hughes D.P."/>
        </authorList>
    </citation>
    <scope>NUCLEOTIDE SEQUENCE [LARGE SCALE GENOMIC DNA]</scope>
    <source>
        <strain evidence="3 4">SC16a</strain>
    </source>
</reference>
<dbReference type="Proteomes" id="UP000037136">
    <property type="component" value="Unassembled WGS sequence"/>
</dbReference>
<reference evidence="3 4" key="1">
    <citation type="journal article" date="2015" name="BMC Genomics">
        <title>Gene expression during zombie ant biting behavior reflects the complexity underlying fungal parasitic behavioral manipulation.</title>
        <authorList>
            <person name="de Bekker C."/>
            <person name="Ohm R.A."/>
            <person name="Loreto R.G."/>
            <person name="Sebastian A."/>
            <person name="Albert I."/>
            <person name="Merrow M."/>
            <person name="Brachmann A."/>
            <person name="Hughes D.P."/>
        </authorList>
    </citation>
    <scope>NUCLEOTIDE SEQUENCE [LARGE SCALE GENOMIC DNA]</scope>
    <source>
        <strain evidence="3 4">SC16a</strain>
    </source>
</reference>
<keyword evidence="4" id="KW-1185">Reference proteome</keyword>
<feature type="compositionally biased region" description="Low complexity" evidence="1">
    <location>
        <begin position="181"/>
        <end position="194"/>
    </location>
</feature>
<proteinExistence type="predicted"/>
<sequence length="262" mass="28324">MKAGLAIVSLLAGHATAATTTGTLNRRADDSPACAPEGNSQACKDFCRQHGIPISGKAATCKIVRNRGSFTRCHSGDSPPEFKFGTDGKTDVYCSENKGPHQEEHEPSGAQPAKQAANAEHGKDMGQKCKDAGFDNEFFVRDPIGDSCHTVALQKNDFNLALCDDCRAHFRGPRSGPPQGQEPHQQSRPQHQQPPQQPPQHPQQPDKGVYSPPRYKPSCCPGLTSFRDANGNCKTVNSPGGRGAIDREIRQNRQKDGCTENI</sequence>
<evidence type="ECO:0000256" key="1">
    <source>
        <dbReference type="SAM" id="MobiDB-lite"/>
    </source>
</evidence>
<evidence type="ECO:0000313" key="4">
    <source>
        <dbReference type="Proteomes" id="UP000037136"/>
    </source>
</evidence>
<gene>
    <name evidence="3" type="ORF">XA68_14223</name>
</gene>
<feature type="signal peptide" evidence="2">
    <location>
        <begin position="1"/>
        <end position="17"/>
    </location>
</feature>
<feature type="chain" id="PRO_5012473624" evidence="2">
    <location>
        <begin position="18"/>
        <end position="262"/>
    </location>
</feature>
<dbReference type="EMBL" id="LAZP02000334">
    <property type="protein sequence ID" value="PFH58053.1"/>
    <property type="molecule type" value="Genomic_DNA"/>
</dbReference>
<dbReference type="AlphaFoldDB" id="A0A2A9PAX8"/>
<evidence type="ECO:0000313" key="3">
    <source>
        <dbReference type="EMBL" id="PFH58053.1"/>
    </source>
</evidence>
<keyword evidence="2" id="KW-0732">Signal</keyword>
<evidence type="ECO:0000256" key="2">
    <source>
        <dbReference type="SAM" id="SignalP"/>
    </source>
</evidence>
<feature type="region of interest" description="Disordered" evidence="1">
    <location>
        <begin position="171"/>
        <end position="262"/>
    </location>
</feature>